<organism evidence="2 3">
    <name type="scientific">Chondromyces crocatus</name>
    <dbReference type="NCBI Taxonomy" id="52"/>
    <lineage>
        <taxon>Bacteria</taxon>
        <taxon>Pseudomonadati</taxon>
        <taxon>Myxococcota</taxon>
        <taxon>Polyangia</taxon>
        <taxon>Polyangiales</taxon>
        <taxon>Polyangiaceae</taxon>
        <taxon>Chondromyces</taxon>
    </lineage>
</organism>
<accession>A0A0K1ESS9</accession>
<dbReference type="EMBL" id="CP012159">
    <property type="protein sequence ID" value="AKT43692.1"/>
    <property type="molecule type" value="Genomic_DNA"/>
</dbReference>
<feature type="compositionally biased region" description="Low complexity" evidence="1">
    <location>
        <begin position="91"/>
        <end position="100"/>
    </location>
</feature>
<dbReference type="Proteomes" id="UP000067626">
    <property type="component" value="Chromosome"/>
</dbReference>
<dbReference type="STRING" id="52.CMC5_079270"/>
<feature type="compositionally biased region" description="Polar residues" evidence="1">
    <location>
        <begin position="58"/>
        <end position="67"/>
    </location>
</feature>
<reference evidence="2 3" key="1">
    <citation type="submission" date="2015-07" db="EMBL/GenBank/DDBJ databases">
        <title>Genome analysis of myxobacterium Chondromyces crocatus Cm c5 reveals a high potential for natural compound synthesis and the genetic basis for the loss of fruiting body formation.</title>
        <authorList>
            <person name="Zaburannyi N."/>
            <person name="Bunk B."/>
            <person name="Maier J."/>
            <person name="Overmann J."/>
            <person name="Mueller R."/>
        </authorList>
    </citation>
    <scope>NUCLEOTIDE SEQUENCE [LARGE SCALE GENOMIC DNA]</scope>
    <source>
        <strain evidence="2 3">Cm c5</strain>
    </source>
</reference>
<evidence type="ECO:0000313" key="2">
    <source>
        <dbReference type="EMBL" id="AKT43692.1"/>
    </source>
</evidence>
<dbReference type="KEGG" id="ccro:CMC5_079270"/>
<gene>
    <name evidence="2" type="ORF">CMC5_079270</name>
</gene>
<dbReference type="AlphaFoldDB" id="A0A0K1ESS9"/>
<dbReference type="Gene3D" id="3.40.30.10">
    <property type="entry name" value="Glutaredoxin"/>
    <property type="match status" value="1"/>
</dbReference>
<sequence>MTLTLHDLACVDDRRPSPFCWRIKFALAHKRLPFDARPVGFTGIRGLCGGEGLFSITRSPRTGTTSARAGRSASGPRWRRFTKGAKRSAGRRGSASPRSG</sequence>
<keyword evidence="3" id="KW-1185">Reference proteome</keyword>
<feature type="compositionally biased region" description="Basic residues" evidence="1">
    <location>
        <begin position="77"/>
        <end position="90"/>
    </location>
</feature>
<feature type="region of interest" description="Disordered" evidence="1">
    <location>
        <begin position="58"/>
        <end position="100"/>
    </location>
</feature>
<evidence type="ECO:0000313" key="3">
    <source>
        <dbReference type="Proteomes" id="UP000067626"/>
    </source>
</evidence>
<name>A0A0K1ESS9_CHOCO</name>
<evidence type="ECO:0000256" key="1">
    <source>
        <dbReference type="SAM" id="MobiDB-lite"/>
    </source>
</evidence>
<proteinExistence type="predicted"/>
<protein>
    <submittedName>
        <fullName evidence="2">Uncharacterized protein</fullName>
    </submittedName>
</protein>